<feature type="compositionally biased region" description="Basic residues" evidence="1">
    <location>
        <begin position="1"/>
        <end position="10"/>
    </location>
</feature>
<feature type="non-terminal residue" evidence="2">
    <location>
        <position position="106"/>
    </location>
</feature>
<name>A0A6J4PBF0_9PSEU</name>
<gene>
    <name evidence="2" type="ORF">AVDCRST_MAG66-1699</name>
</gene>
<feature type="non-terminal residue" evidence="2">
    <location>
        <position position="1"/>
    </location>
</feature>
<organism evidence="2">
    <name type="scientific">uncultured Pseudonocardia sp</name>
    <dbReference type="NCBI Taxonomy" id="211455"/>
    <lineage>
        <taxon>Bacteria</taxon>
        <taxon>Bacillati</taxon>
        <taxon>Actinomycetota</taxon>
        <taxon>Actinomycetes</taxon>
        <taxon>Pseudonocardiales</taxon>
        <taxon>Pseudonocardiaceae</taxon>
        <taxon>Pseudonocardia</taxon>
        <taxon>environmental samples</taxon>
    </lineage>
</organism>
<evidence type="ECO:0000313" key="2">
    <source>
        <dbReference type="EMBL" id="CAA9405449.1"/>
    </source>
</evidence>
<feature type="compositionally biased region" description="Basic and acidic residues" evidence="1">
    <location>
        <begin position="86"/>
        <end position="106"/>
    </location>
</feature>
<dbReference type="AlphaFoldDB" id="A0A6J4PBF0"/>
<evidence type="ECO:0000256" key="1">
    <source>
        <dbReference type="SAM" id="MobiDB-lite"/>
    </source>
</evidence>
<proteinExistence type="predicted"/>
<feature type="region of interest" description="Disordered" evidence="1">
    <location>
        <begin position="1"/>
        <end position="106"/>
    </location>
</feature>
<protein>
    <submittedName>
        <fullName evidence="2">Uncharacterized protein</fullName>
    </submittedName>
</protein>
<accession>A0A6J4PBF0</accession>
<feature type="compositionally biased region" description="Basic and acidic residues" evidence="1">
    <location>
        <begin position="58"/>
        <end position="67"/>
    </location>
</feature>
<feature type="compositionally biased region" description="Basic residues" evidence="1">
    <location>
        <begin position="25"/>
        <end position="44"/>
    </location>
</feature>
<dbReference type="EMBL" id="CADCUS010000252">
    <property type="protein sequence ID" value="CAA9405449.1"/>
    <property type="molecule type" value="Genomic_DNA"/>
</dbReference>
<reference evidence="2" key="1">
    <citation type="submission" date="2020-02" db="EMBL/GenBank/DDBJ databases">
        <authorList>
            <person name="Meier V. D."/>
        </authorList>
    </citation>
    <scope>NUCLEOTIDE SEQUENCE</scope>
    <source>
        <strain evidence="2">AVDCRST_MAG66</strain>
    </source>
</reference>
<sequence>GRRHPLGRVPHRGEHDLARAVRLAAHPRRRRGCRGGARPRRHPDRTRGAGRAGQAQGRPHERGRARDGAGGGPDPVAAAPGPGAGRRADRVAAPAHDDRARPAQAL</sequence>